<keyword evidence="2" id="KW-1185">Reference proteome</keyword>
<accession>A0ACA9KL73</accession>
<evidence type="ECO:0000313" key="2">
    <source>
        <dbReference type="Proteomes" id="UP000789920"/>
    </source>
</evidence>
<gene>
    <name evidence="1" type="ORF">RPERSI_LOCUS965</name>
</gene>
<proteinExistence type="predicted"/>
<name>A0ACA9KL73_9GLOM</name>
<dbReference type="Proteomes" id="UP000789920">
    <property type="component" value="Unassembled WGS sequence"/>
</dbReference>
<sequence>MQDIRITLAILLFVGIIGIAKIASLIVDYMRRKPIGVAVSNKEKIDDIQRMVQYVPGNLQDGSYLII</sequence>
<dbReference type="EMBL" id="CAJVQC010000792">
    <property type="protein sequence ID" value="CAG8480566.1"/>
    <property type="molecule type" value="Genomic_DNA"/>
</dbReference>
<protein>
    <submittedName>
        <fullName evidence="1">13047_t:CDS:1</fullName>
    </submittedName>
</protein>
<evidence type="ECO:0000313" key="1">
    <source>
        <dbReference type="EMBL" id="CAG8480566.1"/>
    </source>
</evidence>
<reference evidence="1" key="1">
    <citation type="submission" date="2021-06" db="EMBL/GenBank/DDBJ databases">
        <authorList>
            <person name="Kallberg Y."/>
            <person name="Tangrot J."/>
            <person name="Rosling A."/>
        </authorList>
    </citation>
    <scope>NUCLEOTIDE SEQUENCE</scope>
    <source>
        <strain evidence="1">MA461A</strain>
    </source>
</reference>
<organism evidence="1 2">
    <name type="scientific">Racocetra persica</name>
    <dbReference type="NCBI Taxonomy" id="160502"/>
    <lineage>
        <taxon>Eukaryota</taxon>
        <taxon>Fungi</taxon>
        <taxon>Fungi incertae sedis</taxon>
        <taxon>Mucoromycota</taxon>
        <taxon>Glomeromycotina</taxon>
        <taxon>Glomeromycetes</taxon>
        <taxon>Diversisporales</taxon>
        <taxon>Gigasporaceae</taxon>
        <taxon>Racocetra</taxon>
    </lineage>
</organism>
<comment type="caution">
    <text evidence="1">The sequence shown here is derived from an EMBL/GenBank/DDBJ whole genome shotgun (WGS) entry which is preliminary data.</text>
</comment>